<reference evidence="1" key="2">
    <citation type="journal article" date="2015" name="Fish Shellfish Immunol.">
        <title>Early steps in the European eel (Anguilla anguilla)-Vibrio vulnificus interaction in the gills: Role of the RtxA13 toxin.</title>
        <authorList>
            <person name="Callol A."/>
            <person name="Pajuelo D."/>
            <person name="Ebbesson L."/>
            <person name="Teles M."/>
            <person name="MacKenzie S."/>
            <person name="Amaro C."/>
        </authorList>
    </citation>
    <scope>NUCLEOTIDE SEQUENCE</scope>
</reference>
<organism evidence="1">
    <name type="scientific">Anguilla anguilla</name>
    <name type="common">European freshwater eel</name>
    <name type="synonym">Muraena anguilla</name>
    <dbReference type="NCBI Taxonomy" id="7936"/>
    <lineage>
        <taxon>Eukaryota</taxon>
        <taxon>Metazoa</taxon>
        <taxon>Chordata</taxon>
        <taxon>Craniata</taxon>
        <taxon>Vertebrata</taxon>
        <taxon>Euteleostomi</taxon>
        <taxon>Actinopterygii</taxon>
        <taxon>Neopterygii</taxon>
        <taxon>Teleostei</taxon>
        <taxon>Anguilliformes</taxon>
        <taxon>Anguillidae</taxon>
        <taxon>Anguilla</taxon>
    </lineage>
</organism>
<proteinExistence type="predicted"/>
<evidence type="ECO:0000313" key="1">
    <source>
        <dbReference type="EMBL" id="JAH59221.1"/>
    </source>
</evidence>
<dbReference type="EMBL" id="GBXM01049356">
    <property type="protein sequence ID" value="JAH59221.1"/>
    <property type="molecule type" value="Transcribed_RNA"/>
</dbReference>
<sequence>MCARVAILSSHFDFSLNTQSDHASFKNAQL</sequence>
<accession>A0A0E9U093</accession>
<name>A0A0E9U093_ANGAN</name>
<protein>
    <submittedName>
        <fullName evidence="1">Uncharacterized protein</fullName>
    </submittedName>
</protein>
<dbReference type="AlphaFoldDB" id="A0A0E9U093"/>
<reference evidence="1" key="1">
    <citation type="submission" date="2014-11" db="EMBL/GenBank/DDBJ databases">
        <authorList>
            <person name="Amaro Gonzalez C."/>
        </authorList>
    </citation>
    <scope>NUCLEOTIDE SEQUENCE</scope>
</reference>